<evidence type="ECO:0000256" key="1">
    <source>
        <dbReference type="SAM" id="MobiDB-lite"/>
    </source>
</evidence>
<keyword evidence="4" id="KW-1185">Reference proteome</keyword>
<sequence length="232" mass="24159">MTTPPQSGQPEFPPPPPASLPEFPPAPPAPAQPAKPKRGLKVLLRFAIPIVIGLIVLGVRVFSGGSFSSASHDVGDCLKGNSNDADSISSVDCGPDANYKVSGVVKDQNELSVKFSSACDPFPNTDATFWYGKSGGTGTLYCLENLKNPGERMPAVGDCLKRSGTDDAKKIECGPEADYKVAAIEDAPSIAIPGDTSTCASVPTAKTVLRWSKSGGLLPTTKALCLEELKSP</sequence>
<feature type="transmembrane region" description="Helical" evidence="2">
    <location>
        <begin position="42"/>
        <end position="62"/>
    </location>
</feature>
<keyword evidence="2" id="KW-0472">Membrane</keyword>
<dbReference type="Proteomes" id="UP000199515">
    <property type="component" value="Unassembled WGS sequence"/>
</dbReference>
<feature type="compositionally biased region" description="Pro residues" evidence="1">
    <location>
        <begin position="11"/>
        <end position="33"/>
    </location>
</feature>
<reference evidence="3 4" key="1">
    <citation type="submission" date="2016-10" db="EMBL/GenBank/DDBJ databases">
        <authorList>
            <person name="de Groot N.N."/>
        </authorList>
    </citation>
    <scope>NUCLEOTIDE SEQUENCE [LARGE SCALE GENOMIC DNA]</scope>
    <source>
        <strain evidence="3 4">CPCC 202699</strain>
    </source>
</reference>
<dbReference type="STRING" id="589385.SAMN05421504_1011151"/>
<dbReference type="OrthoDB" id="3633278at2"/>
<proteinExistence type="predicted"/>
<keyword evidence="2" id="KW-0812">Transmembrane</keyword>
<dbReference type="EMBL" id="FNON01000001">
    <property type="protein sequence ID" value="SDW64862.1"/>
    <property type="molecule type" value="Genomic_DNA"/>
</dbReference>
<name>A0A1H2V967_9PSEU</name>
<keyword evidence="2" id="KW-1133">Transmembrane helix</keyword>
<protein>
    <submittedName>
        <fullName evidence="3">Uncharacterized protein</fullName>
    </submittedName>
</protein>
<dbReference type="AlphaFoldDB" id="A0A1H2V967"/>
<accession>A0A1H2V967</accession>
<organism evidence="3 4">
    <name type="scientific">Amycolatopsis xylanica</name>
    <dbReference type="NCBI Taxonomy" id="589385"/>
    <lineage>
        <taxon>Bacteria</taxon>
        <taxon>Bacillati</taxon>
        <taxon>Actinomycetota</taxon>
        <taxon>Actinomycetes</taxon>
        <taxon>Pseudonocardiales</taxon>
        <taxon>Pseudonocardiaceae</taxon>
        <taxon>Amycolatopsis</taxon>
    </lineage>
</organism>
<feature type="compositionally biased region" description="Low complexity" evidence="1">
    <location>
        <begin position="1"/>
        <end position="10"/>
    </location>
</feature>
<evidence type="ECO:0000313" key="4">
    <source>
        <dbReference type="Proteomes" id="UP000199515"/>
    </source>
</evidence>
<gene>
    <name evidence="3" type="ORF">SAMN05421504_1011151</name>
</gene>
<feature type="region of interest" description="Disordered" evidence="1">
    <location>
        <begin position="1"/>
        <end position="35"/>
    </location>
</feature>
<evidence type="ECO:0000256" key="2">
    <source>
        <dbReference type="SAM" id="Phobius"/>
    </source>
</evidence>
<evidence type="ECO:0000313" key="3">
    <source>
        <dbReference type="EMBL" id="SDW64862.1"/>
    </source>
</evidence>
<dbReference type="RefSeq" id="WP_091287422.1">
    <property type="nucleotide sequence ID" value="NZ_FNON01000001.1"/>
</dbReference>